<evidence type="ECO:0000256" key="21">
    <source>
        <dbReference type="SAM" id="Phobius"/>
    </source>
</evidence>
<accession>A0A0S3S834</accession>
<feature type="binding site" evidence="20">
    <location>
        <position position="757"/>
    </location>
    <ligand>
        <name>ATP</name>
        <dbReference type="ChEBI" id="CHEBI:30616"/>
    </ligand>
</feature>
<evidence type="ECO:0000256" key="5">
    <source>
        <dbReference type="ARBA" id="ARBA00022536"/>
    </source>
</evidence>
<dbReference type="Pfam" id="PF00314">
    <property type="entry name" value="Thaumatin"/>
    <property type="match status" value="1"/>
</dbReference>
<keyword evidence="13 21" id="KW-1133">Transmembrane helix</keyword>
<proteinExistence type="inferred from homology"/>
<dbReference type="FunFam" id="2.90.10.30:FF:000001">
    <property type="entry name" value="Serine/threonine-protein kinase"/>
    <property type="match status" value="1"/>
</dbReference>
<evidence type="ECO:0000256" key="14">
    <source>
        <dbReference type="ARBA" id="ARBA00023136"/>
    </source>
</evidence>
<dbReference type="PROSITE" id="PS00107">
    <property type="entry name" value="PROTEIN_KINASE_ATP"/>
    <property type="match status" value="1"/>
</dbReference>
<dbReference type="EMBL" id="AP015038">
    <property type="protein sequence ID" value="BAT88960.1"/>
    <property type="molecule type" value="Genomic_DNA"/>
</dbReference>
<dbReference type="CDD" id="cd14066">
    <property type="entry name" value="STKc_IRAK"/>
    <property type="match status" value="1"/>
</dbReference>
<feature type="domain" description="Protein kinase" evidence="23">
    <location>
        <begin position="729"/>
        <end position="1010"/>
    </location>
</feature>
<comment type="subcellular location">
    <subcellularLocation>
        <location evidence="1">Membrane</location>
        <topology evidence="1">Single-pass type I membrane protein</topology>
    </subcellularLocation>
</comment>
<dbReference type="Gene3D" id="2.90.10.10">
    <property type="entry name" value="Bulb-type lectin domain"/>
    <property type="match status" value="1"/>
</dbReference>
<evidence type="ECO:0000256" key="19">
    <source>
        <dbReference type="ARBA" id="ARBA00048679"/>
    </source>
</evidence>
<dbReference type="InterPro" id="IPR011009">
    <property type="entry name" value="Kinase-like_dom_sf"/>
</dbReference>
<dbReference type="PRINTS" id="PR00347">
    <property type="entry name" value="THAUMATIN"/>
</dbReference>
<dbReference type="InterPro" id="IPR017441">
    <property type="entry name" value="Protein_kinase_ATP_BS"/>
</dbReference>
<dbReference type="SMART" id="SM00108">
    <property type="entry name" value="B_lectin"/>
    <property type="match status" value="1"/>
</dbReference>
<feature type="chain" id="PRO_5006617910" description="non-specific serine/threonine protein kinase" evidence="22">
    <location>
        <begin position="24"/>
        <end position="1015"/>
    </location>
</feature>
<keyword evidence="7 21" id="KW-0812">Transmembrane</keyword>
<evidence type="ECO:0000256" key="7">
    <source>
        <dbReference type="ARBA" id="ARBA00022692"/>
    </source>
</evidence>
<dbReference type="CDD" id="cd00028">
    <property type="entry name" value="B_lectin"/>
    <property type="match status" value="1"/>
</dbReference>
<dbReference type="CDD" id="cd09218">
    <property type="entry name" value="TLP-PA"/>
    <property type="match status" value="1"/>
</dbReference>
<evidence type="ECO:0000256" key="22">
    <source>
        <dbReference type="SAM" id="SignalP"/>
    </source>
</evidence>
<feature type="transmembrane region" description="Helical" evidence="21">
    <location>
        <begin position="669"/>
        <end position="695"/>
    </location>
</feature>
<evidence type="ECO:0000256" key="1">
    <source>
        <dbReference type="ARBA" id="ARBA00004479"/>
    </source>
</evidence>
<keyword evidence="8 22" id="KW-0732">Signal</keyword>
<evidence type="ECO:0000313" key="25">
    <source>
        <dbReference type="EMBL" id="BAT88960.1"/>
    </source>
</evidence>
<dbReference type="InterPro" id="IPR017949">
    <property type="entry name" value="Thaumatin_CS"/>
</dbReference>
<keyword evidence="12 20" id="KW-0067">ATP-binding</keyword>
<keyword evidence="6" id="KW-0808">Transferase</keyword>
<dbReference type="EC" id="2.7.11.1" evidence="3"/>
<gene>
    <name evidence="25" type="primary">Vigan.05G261100</name>
    <name evidence="25" type="ORF">VIGAN_05261100</name>
</gene>
<keyword evidence="9" id="KW-0430">Lectin</keyword>
<protein>
    <recommendedName>
        <fullName evidence="3">non-specific serine/threonine protein kinase</fullName>
        <ecNumber evidence="3">2.7.11.1</ecNumber>
    </recommendedName>
</protein>
<dbReference type="InterPro" id="IPR001480">
    <property type="entry name" value="Bulb-type_lectin_dom"/>
</dbReference>
<dbReference type="InterPro" id="IPR000719">
    <property type="entry name" value="Prot_kinase_dom"/>
</dbReference>
<dbReference type="Proteomes" id="UP000291084">
    <property type="component" value="Chromosome 5"/>
</dbReference>
<keyword evidence="16" id="KW-0675">Receptor</keyword>
<dbReference type="SUPFAM" id="SSF56112">
    <property type="entry name" value="Protein kinase-like (PK-like)"/>
    <property type="match status" value="1"/>
</dbReference>
<dbReference type="FunFam" id="2.60.110.10:FF:000004">
    <property type="entry name" value="THAUMATIN-LIKE PROTEIN 1"/>
    <property type="match status" value="1"/>
</dbReference>
<dbReference type="PANTHER" id="PTHR47976:SF121">
    <property type="entry name" value="MALECTIN_RECEPTOR-LIKE KINASE FAMILY PROTEIN"/>
    <property type="match status" value="1"/>
</dbReference>
<evidence type="ECO:0000256" key="4">
    <source>
        <dbReference type="ARBA" id="ARBA00022527"/>
    </source>
</evidence>
<evidence type="ECO:0000256" key="12">
    <source>
        <dbReference type="ARBA" id="ARBA00022840"/>
    </source>
</evidence>
<dbReference type="Gene3D" id="3.30.200.20">
    <property type="entry name" value="Phosphorylase Kinase, domain 1"/>
    <property type="match status" value="1"/>
</dbReference>
<dbReference type="PROSITE" id="PS51367">
    <property type="entry name" value="THAUMATIN_2"/>
    <property type="match status" value="1"/>
</dbReference>
<dbReference type="GO" id="GO:0016020">
    <property type="term" value="C:membrane"/>
    <property type="evidence" value="ECO:0007669"/>
    <property type="project" value="UniProtKB-SubCell"/>
</dbReference>
<dbReference type="GO" id="GO:0004674">
    <property type="term" value="F:protein serine/threonine kinase activity"/>
    <property type="evidence" value="ECO:0007669"/>
    <property type="project" value="UniProtKB-KW"/>
</dbReference>
<comment type="similarity">
    <text evidence="2">Belongs to the thaumatin family.</text>
</comment>
<comment type="catalytic activity">
    <reaction evidence="19">
        <text>L-seryl-[protein] + ATP = O-phospho-L-seryl-[protein] + ADP + H(+)</text>
        <dbReference type="Rhea" id="RHEA:17989"/>
        <dbReference type="Rhea" id="RHEA-COMP:9863"/>
        <dbReference type="Rhea" id="RHEA-COMP:11604"/>
        <dbReference type="ChEBI" id="CHEBI:15378"/>
        <dbReference type="ChEBI" id="CHEBI:29999"/>
        <dbReference type="ChEBI" id="CHEBI:30616"/>
        <dbReference type="ChEBI" id="CHEBI:83421"/>
        <dbReference type="ChEBI" id="CHEBI:456216"/>
        <dbReference type="EC" id="2.7.11.1"/>
    </reaction>
</comment>
<evidence type="ECO:0000256" key="18">
    <source>
        <dbReference type="ARBA" id="ARBA00047899"/>
    </source>
</evidence>
<keyword evidence="15" id="KW-1015">Disulfide bond</keyword>
<evidence type="ECO:0000256" key="11">
    <source>
        <dbReference type="ARBA" id="ARBA00022777"/>
    </source>
</evidence>
<evidence type="ECO:0000313" key="26">
    <source>
        <dbReference type="Proteomes" id="UP000291084"/>
    </source>
</evidence>
<organism evidence="25 26">
    <name type="scientific">Vigna angularis var. angularis</name>
    <dbReference type="NCBI Taxonomy" id="157739"/>
    <lineage>
        <taxon>Eukaryota</taxon>
        <taxon>Viridiplantae</taxon>
        <taxon>Streptophyta</taxon>
        <taxon>Embryophyta</taxon>
        <taxon>Tracheophyta</taxon>
        <taxon>Spermatophyta</taxon>
        <taxon>Magnoliopsida</taxon>
        <taxon>eudicotyledons</taxon>
        <taxon>Gunneridae</taxon>
        <taxon>Pentapetalae</taxon>
        <taxon>rosids</taxon>
        <taxon>fabids</taxon>
        <taxon>Fabales</taxon>
        <taxon>Fabaceae</taxon>
        <taxon>Papilionoideae</taxon>
        <taxon>50 kb inversion clade</taxon>
        <taxon>NPAAA clade</taxon>
        <taxon>indigoferoid/millettioid clade</taxon>
        <taxon>Phaseoleae</taxon>
        <taxon>Vigna</taxon>
    </lineage>
</organism>
<keyword evidence="4" id="KW-0723">Serine/threonine-protein kinase</keyword>
<dbReference type="InterPro" id="IPR036426">
    <property type="entry name" value="Bulb-type_lectin_dom_sf"/>
</dbReference>
<keyword evidence="26" id="KW-1185">Reference proteome</keyword>
<dbReference type="Pfam" id="PF00069">
    <property type="entry name" value="Pkinase"/>
    <property type="match status" value="1"/>
</dbReference>
<dbReference type="PROSITE" id="PS00316">
    <property type="entry name" value="THAUMATIN_1"/>
    <property type="match status" value="1"/>
</dbReference>
<dbReference type="SMART" id="SM00205">
    <property type="entry name" value="THN"/>
    <property type="match status" value="1"/>
</dbReference>
<dbReference type="OrthoDB" id="1930390at2759"/>
<evidence type="ECO:0000256" key="20">
    <source>
        <dbReference type="PROSITE-ProRule" id="PRU10141"/>
    </source>
</evidence>
<keyword evidence="5" id="KW-0245">EGF-like domain</keyword>
<evidence type="ECO:0000256" key="16">
    <source>
        <dbReference type="ARBA" id="ARBA00023170"/>
    </source>
</evidence>
<evidence type="ECO:0000256" key="3">
    <source>
        <dbReference type="ARBA" id="ARBA00012513"/>
    </source>
</evidence>
<dbReference type="Pfam" id="PF01453">
    <property type="entry name" value="B_lectin"/>
    <property type="match status" value="1"/>
</dbReference>
<feature type="domain" description="Bulb-type lectin" evidence="24">
    <location>
        <begin position="244"/>
        <end position="365"/>
    </location>
</feature>
<evidence type="ECO:0000256" key="10">
    <source>
        <dbReference type="ARBA" id="ARBA00022741"/>
    </source>
</evidence>
<dbReference type="AlphaFoldDB" id="A0A0S3S834"/>
<evidence type="ECO:0000256" key="2">
    <source>
        <dbReference type="ARBA" id="ARBA00010607"/>
    </source>
</evidence>
<dbReference type="InterPro" id="IPR001938">
    <property type="entry name" value="Thaumatin"/>
</dbReference>
<dbReference type="Gene3D" id="2.90.10.30">
    <property type="match status" value="1"/>
</dbReference>
<dbReference type="SUPFAM" id="SSF51110">
    <property type="entry name" value="alpha-D-mannose-specific plant lectins"/>
    <property type="match status" value="1"/>
</dbReference>
<dbReference type="SUPFAM" id="SSF49870">
    <property type="entry name" value="Osmotin, thaumatin-like protein"/>
    <property type="match status" value="1"/>
</dbReference>
<evidence type="ECO:0000259" key="24">
    <source>
        <dbReference type="PROSITE" id="PS50927"/>
    </source>
</evidence>
<keyword evidence="11" id="KW-0418">Kinase</keyword>
<evidence type="ECO:0000256" key="17">
    <source>
        <dbReference type="ARBA" id="ARBA00023180"/>
    </source>
</evidence>
<evidence type="ECO:0000256" key="8">
    <source>
        <dbReference type="ARBA" id="ARBA00022729"/>
    </source>
</evidence>
<dbReference type="InterPro" id="IPR008271">
    <property type="entry name" value="Ser/Thr_kinase_AS"/>
</dbReference>
<evidence type="ECO:0000256" key="6">
    <source>
        <dbReference type="ARBA" id="ARBA00022679"/>
    </source>
</evidence>
<dbReference type="GO" id="GO:0030246">
    <property type="term" value="F:carbohydrate binding"/>
    <property type="evidence" value="ECO:0007669"/>
    <property type="project" value="UniProtKB-KW"/>
</dbReference>
<evidence type="ECO:0000259" key="23">
    <source>
        <dbReference type="PROSITE" id="PS50011"/>
    </source>
</evidence>
<dbReference type="Gene3D" id="1.10.510.10">
    <property type="entry name" value="Transferase(Phosphotransferase) domain 1"/>
    <property type="match status" value="1"/>
</dbReference>
<feature type="signal peptide" evidence="22">
    <location>
        <begin position="1"/>
        <end position="23"/>
    </location>
</feature>
<dbReference type="GO" id="GO:0005524">
    <property type="term" value="F:ATP binding"/>
    <property type="evidence" value="ECO:0007669"/>
    <property type="project" value="UniProtKB-UniRule"/>
</dbReference>
<sequence>MVQSTWFFSLLVSLTLHLSGINSAKLTLINQCNYTVWPALTGNVSLSTTGFVFPSGENSSVNVPVNWLGRIWGRTLCTTDSITGKFSCATGDCSSGKIACNGSGGSPPNTLVEFSLDGFNDIDFYDVSLVDGFNLPLIVVPISGSGSNCKSTGCVVDLNAVCPAELKATRNEEVVACQNPCSAFQEDYFCCVGNRSSCEPSVYSKIFKTACPQAYSYPLDDQTSTFTCPNPVDYNIVFCPTSTNASRRVGDSLIAGNETSTWLSPSGDFAFGFYQLPNELFLLAIWYNKIQNRTIIWYANGDNLAPIGSKLELNDSRGLVLKNPEGLELWRSNFTSSAVFTGQMNDDGNFQLLDQNFVSLWESFTHPTDTLVPTQVMELGGELSSRQGQLNFSTGRFKLYLQHDGNLVLKLINLLSNYSNAVYFNTGTADLNNQTNVGKRFVFDKSGFLYVMKKSGEKFNVSTSNDTISFNDVYYKATLNFDGVLTVSYYPKDPNKEQKWVTLKTIPENICLDSTFTDGGGVCGFNSICNLKDDQRPMCNCPEKYSLIDSNNMYGGCIPNFQVICQGGGQMGSLDDYMMKELQNTDWPKSDYETVSPCTLEQCTKSCSQDCLCVLVTFSGNSCWKKKLPLTNGRRGKEVNATSIMKLMKNDELLTPLPNKKMKEDHDTLIIVISVLLGFSVLVILMLVGTMYFGFSYNRKKIKSGGTNDGVVGKNLRNFTFKELVEATRNFSEELGRGSFSIVYKGRIDMTSVAVKKLDKLFQDNDKEFQTEVNVIGQTHHRNLVRLLGYCNEGQHRILVYEFMSNGTLASFLFTPLKANWRQRFDIASGIARGLVYLHEECCTQIIHCDIKPQNILLDDQCNARISDFGLAKLLLINQSHTETGIRGTKGYVAPDWFRSSPITTKVDTYSFGVLLLEIICCRRNVEKELADEEKGILTDWAYDCYKSRRLDILLGNDDEAINNINSFEKFVMVALWCIHEDPSLRPTMKNVLLMLEGIVEVSKPPNPYLYSSAS</sequence>
<evidence type="ECO:0000256" key="13">
    <source>
        <dbReference type="ARBA" id="ARBA00022989"/>
    </source>
</evidence>
<reference evidence="25 26" key="1">
    <citation type="journal article" date="2015" name="Sci. Rep.">
        <title>The power of single molecule real-time sequencing technology in the de novo assembly of a eukaryotic genome.</title>
        <authorList>
            <person name="Sakai H."/>
            <person name="Naito K."/>
            <person name="Ogiso-Tanaka E."/>
            <person name="Takahashi Y."/>
            <person name="Iseki K."/>
            <person name="Muto C."/>
            <person name="Satou K."/>
            <person name="Teruya K."/>
            <person name="Shiroma A."/>
            <person name="Shimoji M."/>
            <person name="Hirano T."/>
            <person name="Itoh T."/>
            <person name="Kaga A."/>
            <person name="Tomooka N."/>
        </authorList>
    </citation>
    <scope>NUCLEOTIDE SEQUENCE [LARGE SCALE GENOMIC DNA]</scope>
    <source>
        <strain evidence="26">cv. Shumari</strain>
    </source>
</reference>
<keyword evidence="17" id="KW-0325">Glycoprotein</keyword>
<keyword evidence="14 21" id="KW-0472">Membrane</keyword>
<dbReference type="FunFam" id="1.10.510.10:FF:000237">
    <property type="entry name" value="G-type lectin S-receptor-like serine/threonine-protein kinase"/>
    <property type="match status" value="1"/>
</dbReference>
<dbReference type="FunFam" id="3.30.200.20:FF:000059">
    <property type="entry name" value="S-receptor-like serine/threonine-protein kinase"/>
    <property type="match status" value="1"/>
</dbReference>
<keyword evidence="10 20" id="KW-0547">Nucleotide-binding</keyword>
<dbReference type="PROSITE" id="PS00108">
    <property type="entry name" value="PROTEIN_KINASE_ST"/>
    <property type="match status" value="1"/>
</dbReference>
<dbReference type="PANTHER" id="PTHR47976">
    <property type="entry name" value="G-TYPE LECTIN S-RECEPTOR-LIKE SERINE/THREONINE-PROTEIN KINASE SD2-5"/>
    <property type="match status" value="1"/>
</dbReference>
<dbReference type="PROSITE" id="PS50011">
    <property type="entry name" value="PROTEIN_KINASE_DOM"/>
    <property type="match status" value="1"/>
</dbReference>
<dbReference type="PROSITE" id="PS50927">
    <property type="entry name" value="BULB_LECTIN"/>
    <property type="match status" value="1"/>
</dbReference>
<dbReference type="Gene3D" id="2.60.110.10">
    <property type="entry name" value="Thaumatin"/>
    <property type="match status" value="1"/>
</dbReference>
<name>A0A0S3S834_PHAAN</name>
<dbReference type="SMART" id="SM00220">
    <property type="entry name" value="S_TKc"/>
    <property type="match status" value="1"/>
</dbReference>
<dbReference type="InterPro" id="IPR037176">
    <property type="entry name" value="Osmotin/thaumatin-like_sf"/>
</dbReference>
<evidence type="ECO:0000256" key="9">
    <source>
        <dbReference type="ARBA" id="ARBA00022734"/>
    </source>
</evidence>
<comment type="catalytic activity">
    <reaction evidence="18">
        <text>L-threonyl-[protein] + ATP = O-phospho-L-threonyl-[protein] + ADP + H(+)</text>
        <dbReference type="Rhea" id="RHEA:46608"/>
        <dbReference type="Rhea" id="RHEA-COMP:11060"/>
        <dbReference type="Rhea" id="RHEA-COMP:11605"/>
        <dbReference type="ChEBI" id="CHEBI:15378"/>
        <dbReference type="ChEBI" id="CHEBI:30013"/>
        <dbReference type="ChEBI" id="CHEBI:30616"/>
        <dbReference type="ChEBI" id="CHEBI:61977"/>
        <dbReference type="ChEBI" id="CHEBI:456216"/>
        <dbReference type="EC" id="2.7.11.1"/>
    </reaction>
</comment>
<dbReference type="FunFam" id="2.90.10.10:FF:000013">
    <property type="entry name" value="G-type lectin S-receptor-like serine/threonine-protein kinase LECRK1"/>
    <property type="match status" value="1"/>
</dbReference>
<evidence type="ECO:0000256" key="15">
    <source>
        <dbReference type="ARBA" id="ARBA00023157"/>
    </source>
</evidence>
<dbReference type="InterPro" id="IPR051343">
    <property type="entry name" value="G-type_lectin_kinases/EP1-like"/>
</dbReference>